<dbReference type="AlphaFoldDB" id="A0AAW2Z5A7"/>
<dbReference type="Gene3D" id="2.130.10.30">
    <property type="entry name" value="Regulator of chromosome condensation 1/beta-lactamase-inhibitor protein II"/>
    <property type="match status" value="1"/>
</dbReference>
<dbReference type="InterPro" id="IPR009091">
    <property type="entry name" value="RCC1/BLIP-II"/>
</dbReference>
<dbReference type="InterPro" id="IPR051210">
    <property type="entry name" value="Ub_ligase/GEF_domain"/>
</dbReference>
<name>A0AAW2Z5A7_9EUKA</name>
<feature type="repeat" description="RCC1" evidence="2">
    <location>
        <begin position="148"/>
        <end position="199"/>
    </location>
</feature>
<comment type="caution">
    <text evidence="3">The sequence shown here is derived from an EMBL/GenBank/DDBJ whole genome shotgun (WGS) entry which is preliminary data.</text>
</comment>
<sequence length="430" mass="48347">MFGFVDVEVITYHAIELTSNSMLLYKLLTEQMRCRCVVEFPVVEHFRKLFYHKDTAQNRYDERIAKQFNPGVMEGISDASCIRFGQGHNHVATAHGFYSWGDNRRNQIGDGFIGSESDNPVENQSLKGKVIRHIACSYSHVLVVTDAGTVYVWGSSLGSALLGLGPEVQICHHPTAINNLPPIRRVYSGESSCFSFALSKHGDLYCWGQNHSGQLGLGDNIPRSSPVIVKPINKVSLLSVGTNYVYAVDFERRVYAWGDNQHQQCLGVQTKPTNILVPTEITELRNKNIVDIHCTKECVLMISEDGDVYGWNFESVYGPKIDYRLFRKLKIKSVSSSLYLMIVTTKDDETYTSGDYRVPWVAADPSSNGLYKINIASGFKVVAGWAIPFVLSDSRDAVMDPINVQQNNNRTFAQRGVGILNRIRRRFAWV</sequence>
<evidence type="ECO:0000313" key="3">
    <source>
        <dbReference type="EMBL" id="KAL0484640.1"/>
    </source>
</evidence>
<dbReference type="EMBL" id="JAOPGA020001060">
    <property type="protein sequence ID" value="KAL0484640.1"/>
    <property type="molecule type" value="Genomic_DNA"/>
</dbReference>
<dbReference type="PANTHER" id="PTHR22870:SF466">
    <property type="entry name" value="ANKYRIN REPEAT-CONTAINING PROTEIN"/>
    <property type="match status" value="1"/>
</dbReference>
<keyword evidence="4" id="KW-1185">Reference proteome</keyword>
<dbReference type="Proteomes" id="UP001431209">
    <property type="component" value="Unassembled WGS sequence"/>
</dbReference>
<protein>
    <submittedName>
        <fullName evidence="3">Uncharacterized protein</fullName>
    </submittedName>
</protein>
<dbReference type="Pfam" id="PF00415">
    <property type="entry name" value="RCC1"/>
    <property type="match status" value="3"/>
</dbReference>
<evidence type="ECO:0000256" key="1">
    <source>
        <dbReference type="ARBA" id="ARBA00022737"/>
    </source>
</evidence>
<feature type="repeat" description="RCC1" evidence="2">
    <location>
        <begin position="202"/>
        <end position="251"/>
    </location>
</feature>
<feature type="repeat" description="RCC1" evidence="2">
    <location>
        <begin position="252"/>
        <end position="305"/>
    </location>
</feature>
<dbReference type="SUPFAM" id="SSF50985">
    <property type="entry name" value="RCC1/BLIP-II"/>
    <property type="match status" value="1"/>
</dbReference>
<keyword evidence="1" id="KW-0677">Repeat</keyword>
<dbReference type="InterPro" id="IPR000408">
    <property type="entry name" value="Reg_chr_condens"/>
</dbReference>
<feature type="repeat" description="RCC1" evidence="2">
    <location>
        <begin position="95"/>
        <end position="147"/>
    </location>
</feature>
<evidence type="ECO:0000313" key="4">
    <source>
        <dbReference type="Proteomes" id="UP001431209"/>
    </source>
</evidence>
<dbReference type="PROSITE" id="PS50012">
    <property type="entry name" value="RCC1_3"/>
    <property type="match status" value="4"/>
</dbReference>
<reference evidence="3 4" key="1">
    <citation type="submission" date="2024-03" db="EMBL/GenBank/DDBJ databases">
        <title>The Acrasis kona genome and developmental transcriptomes reveal deep origins of eukaryotic multicellular pathways.</title>
        <authorList>
            <person name="Sheikh S."/>
            <person name="Fu C.-J."/>
            <person name="Brown M.W."/>
            <person name="Baldauf S.L."/>
        </authorList>
    </citation>
    <scope>NUCLEOTIDE SEQUENCE [LARGE SCALE GENOMIC DNA]</scope>
    <source>
        <strain evidence="3 4">ATCC MYA-3509</strain>
    </source>
</reference>
<evidence type="ECO:0000256" key="2">
    <source>
        <dbReference type="PROSITE-ProRule" id="PRU00235"/>
    </source>
</evidence>
<dbReference type="PANTHER" id="PTHR22870">
    <property type="entry name" value="REGULATOR OF CHROMOSOME CONDENSATION"/>
    <property type="match status" value="1"/>
</dbReference>
<gene>
    <name evidence="3" type="ORF">AKO1_003475</name>
</gene>
<proteinExistence type="predicted"/>
<accession>A0AAW2Z5A7</accession>
<organism evidence="3 4">
    <name type="scientific">Acrasis kona</name>
    <dbReference type="NCBI Taxonomy" id="1008807"/>
    <lineage>
        <taxon>Eukaryota</taxon>
        <taxon>Discoba</taxon>
        <taxon>Heterolobosea</taxon>
        <taxon>Tetramitia</taxon>
        <taxon>Eutetramitia</taxon>
        <taxon>Acrasidae</taxon>
        <taxon>Acrasis</taxon>
    </lineage>
</organism>